<dbReference type="InterPro" id="IPR003399">
    <property type="entry name" value="Mce/MlaD"/>
</dbReference>
<dbReference type="Proteomes" id="UP000000925">
    <property type="component" value="Chromosome"/>
</dbReference>
<name>D5ENN6_CORAD</name>
<dbReference type="STRING" id="583355.Caka_2496"/>
<protein>
    <submittedName>
        <fullName evidence="2">Mammalian cell entry related domain protein</fullName>
    </submittedName>
</protein>
<dbReference type="OrthoDB" id="9788420at2"/>
<dbReference type="AlphaFoldDB" id="D5ENN6"/>
<evidence type="ECO:0000313" key="2">
    <source>
        <dbReference type="EMBL" id="ADE55512.1"/>
    </source>
</evidence>
<evidence type="ECO:0000259" key="1">
    <source>
        <dbReference type="Pfam" id="PF02470"/>
    </source>
</evidence>
<gene>
    <name evidence="2" type="ordered locus">Caka_2496</name>
</gene>
<evidence type="ECO:0000313" key="3">
    <source>
        <dbReference type="Proteomes" id="UP000000925"/>
    </source>
</evidence>
<accession>D5ENN6</accession>
<dbReference type="InterPro" id="IPR052336">
    <property type="entry name" value="MlaD_Phospholipid_Transporter"/>
</dbReference>
<organism evidence="2 3">
    <name type="scientific">Coraliomargarita akajimensis (strain DSM 45221 / IAM 15411 / JCM 23193 / KCTC 12865 / 04OKA010-24)</name>
    <dbReference type="NCBI Taxonomy" id="583355"/>
    <lineage>
        <taxon>Bacteria</taxon>
        <taxon>Pseudomonadati</taxon>
        <taxon>Verrucomicrobiota</taxon>
        <taxon>Opitutia</taxon>
        <taxon>Puniceicoccales</taxon>
        <taxon>Coraliomargaritaceae</taxon>
        <taxon>Coraliomargarita</taxon>
    </lineage>
</organism>
<reference evidence="2 3" key="1">
    <citation type="journal article" date="2010" name="Stand. Genomic Sci.">
        <title>Complete genome sequence of Coraliomargarita akajimensis type strain (04OKA010-24).</title>
        <authorList>
            <person name="Mavromatis K."/>
            <person name="Abt B."/>
            <person name="Brambilla E."/>
            <person name="Lapidus A."/>
            <person name="Copeland A."/>
            <person name="Deshpande S."/>
            <person name="Nolan M."/>
            <person name="Lucas S."/>
            <person name="Tice H."/>
            <person name="Cheng J.F."/>
            <person name="Han C."/>
            <person name="Detter J.C."/>
            <person name="Woyke T."/>
            <person name="Goodwin L."/>
            <person name="Pitluck S."/>
            <person name="Held B."/>
            <person name="Brettin T."/>
            <person name="Tapia R."/>
            <person name="Ivanova N."/>
            <person name="Mikhailova N."/>
            <person name="Pati A."/>
            <person name="Liolios K."/>
            <person name="Chen A."/>
            <person name="Palaniappan K."/>
            <person name="Land M."/>
            <person name="Hauser L."/>
            <person name="Chang Y.J."/>
            <person name="Jeffries C.D."/>
            <person name="Rohde M."/>
            <person name="Goker M."/>
            <person name="Bristow J."/>
            <person name="Eisen J.A."/>
            <person name="Markowitz V."/>
            <person name="Hugenholtz P."/>
            <person name="Klenk H.P."/>
            <person name="Kyrpides N.C."/>
        </authorList>
    </citation>
    <scope>NUCLEOTIDE SEQUENCE [LARGE SCALE GENOMIC DNA]</scope>
    <source>
        <strain evidence="3">DSM 45221 / IAM 15411 / JCM 23193 / KCTC 12865</strain>
    </source>
</reference>
<dbReference type="GO" id="GO:0015914">
    <property type="term" value="P:phospholipid transport"/>
    <property type="evidence" value="ECO:0007669"/>
    <property type="project" value="InterPro"/>
</dbReference>
<dbReference type="PANTHER" id="PTHR33371:SF4">
    <property type="entry name" value="INTERMEMBRANE PHOSPHOLIPID TRANSPORT SYSTEM BINDING PROTEIN MLAD"/>
    <property type="match status" value="1"/>
</dbReference>
<dbReference type="RefSeq" id="WP_013044234.1">
    <property type="nucleotide sequence ID" value="NC_014008.1"/>
</dbReference>
<sequence length="152" mass="15968">MNNRNIELLVGCFVLLGLAAVLYLALQIGGARVFGGDTYQLNAEFSSAAGVSEGSRVEIAGVPVGTVKQIQLNDDFYAVVTLELPKSLELDDDTIASIKTSGLIGDRYIRLSPGGSGIPLEAGDEIFDTESALDIESLIGKFAMGGIDEGKK</sequence>
<dbReference type="KEGG" id="caa:Caka_2496"/>
<proteinExistence type="predicted"/>
<feature type="domain" description="Mce/MlaD" evidence="1">
    <location>
        <begin position="38"/>
        <end position="114"/>
    </location>
</feature>
<keyword evidence="3" id="KW-1185">Reference proteome</keyword>
<dbReference type="NCBIfam" id="TIGR04430">
    <property type="entry name" value="OM_asym_MlaD"/>
    <property type="match status" value="1"/>
</dbReference>
<dbReference type="PANTHER" id="PTHR33371">
    <property type="entry name" value="INTERMEMBRANE PHOSPHOLIPID TRANSPORT SYSTEM BINDING PROTEIN MLAD-RELATED"/>
    <property type="match status" value="1"/>
</dbReference>
<dbReference type="Pfam" id="PF02470">
    <property type="entry name" value="MlaD"/>
    <property type="match status" value="1"/>
</dbReference>
<dbReference type="EMBL" id="CP001998">
    <property type="protein sequence ID" value="ADE55512.1"/>
    <property type="molecule type" value="Genomic_DNA"/>
</dbReference>
<dbReference type="HOGENOM" id="CLU_107027_1_1_0"/>
<dbReference type="InterPro" id="IPR030970">
    <property type="entry name" value="ABC_MlaD"/>
</dbReference>
<dbReference type="eggNOG" id="COG1463">
    <property type="taxonomic scope" value="Bacteria"/>
</dbReference>